<evidence type="ECO:0000313" key="2">
    <source>
        <dbReference type="EMBL" id="BAS00155.1"/>
    </source>
</evidence>
<dbReference type="CDD" id="cd14727">
    <property type="entry name" value="ChanN-like"/>
    <property type="match status" value="1"/>
</dbReference>
<gene>
    <name evidence="2" type="ORF">BV133_2561</name>
    <name evidence="3" type="ORF">BVIRIDIS_16120</name>
</gene>
<accession>A0A0H5BG99</accession>
<dbReference type="OrthoDB" id="9795827at2"/>
<dbReference type="PATRIC" id="fig|1079.6.peg.2252"/>
<evidence type="ECO:0000313" key="4">
    <source>
        <dbReference type="Proteomes" id="UP000065734"/>
    </source>
</evidence>
<sequence length="277" mass="30195">MAQAAPHPRGSWLIPSTLAVEDEAVVLARAAERDVVFLGESHDDALVHRWQLRVAAALRRSRPDVALGFEMFPRQVQPVLDRWVAGEFNAEQFLAAVDWPTVWGFDAALYLPLFEFCRDHHLPMVALNCRRELVGAVGRAGWDAVPPEHRDGLTPPAPVSAAYRRYLFAATKGGAMGGRPGAASPIDPAFDRVVRAQACWDRAFACNIAAFQSRFARPPLVVGIVGRGHVEYGFGVPHQLADLGLTRTAVLLPTRDAEHDPSAIAGVADALFRLEEG</sequence>
<proteinExistence type="predicted"/>
<name>A0A0H5BG99_BLAVI</name>
<dbReference type="RefSeq" id="WP_055037625.1">
    <property type="nucleotide sequence ID" value="NZ_AP014854.2"/>
</dbReference>
<dbReference type="AlphaFoldDB" id="A0A0H5BG99"/>
<protein>
    <submittedName>
        <fullName evidence="2">PDZ domain protein</fullName>
    </submittedName>
    <submittedName>
        <fullName evidence="3">Putative iron-regulated protein</fullName>
    </submittedName>
</protein>
<dbReference type="InterPro" id="IPR007314">
    <property type="entry name" value="Cofac_haem-bd_dom"/>
</dbReference>
<reference evidence="2" key="1">
    <citation type="journal article" date="2015" name="Genome Announc.">
        <title>Complete Genome Sequence of the Bacteriochlorophyll b-Producing Photosynthetic Bacterium Blastochloris viridis.</title>
        <authorList>
            <person name="Tsukatani Y."/>
            <person name="Hirose Y."/>
            <person name="Harada J."/>
            <person name="Misawa N."/>
            <person name="Mori K."/>
            <person name="Inoue K."/>
            <person name="Tamiaki H."/>
        </authorList>
    </citation>
    <scope>NUCLEOTIDE SEQUENCE [LARGE SCALE GENOMIC DNA]</scope>
    <source>
        <strain evidence="2">DSM 133</strain>
    </source>
</reference>
<evidence type="ECO:0000259" key="1">
    <source>
        <dbReference type="Pfam" id="PF04187"/>
    </source>
</evidence>
<dbReference type="Gene3D" id="3.40.50.11550">
    <property type="match status" value="1"/>
</dbReference>
<feature type="domain" description="Haem-binding uptake Tiki superfamily ChaN" evidence="1">
    <location>
        <begin position="27"/>
        <end position="240"/>
    </location>
</feature>
<dbReference type="EMBL" id="AP014854">
    <property type="protein sequence ID" value="BAS00155.1"/>
    <property type="molecule type" value="Genomic_DNA"/>
</dbReference>
<dbReference type="EMBL" id="LN907867">
    <property type="protein sequence ID" value="CUU42599.1"/>
    <property type="molecule type" value="Genomic_DNA"/>
</dbReference>
<dbReference type="KEGG" id="bvr:BVIR_2167"/>
<reference evidence="3" key="2">
    <citation type="submission" date="2015-11" db="EMBL/GenBank/DDBJ databases">
        <authorList>
            <person name="Zhang Y."/>
            <person name="Guo Z."/>
        </authorList>
    </citation>
    <scope>NUCLEOTIDE SEQUENCE</scope>
    <source>
        <strain evidence="3">1</strain>
    </source>
</reference>
<dbReference type="Proteomes" id="UP000065734">
    <property type="component" value="Chromosome I"/>
</dbReference>
<keyword evidence="4" id="KW-1185">Reference proteome</keyword>
<evidence type="ECO:0000313" key="3">
    <source>
        <dbReference type="EMBL" id="CUU42599.1"/>
    </source>
</evidence>
<dbReference type="SUPFAM" id="SSF159501">
    <property type="entry name" value="EreA/ChaN-like"/>
    <property type="match status" value="1"/>
</dbReference>
<dbReference type="Pfam" id="PF04187">
    <property type="entry name" value="Cofac_haem_bdg"/>
    <property type="match status" value="1"/>
</dbReference>
<reference evidence="4" key="3">
    <citation type="journal article" date="2016" name="Genome Announc.">
        <title>Revised genome sequence of the purple photosynthetic bacterium Blastochloris viridis.</title>
        <authorList>
            <person name="Liu L.N."/>
            <person name="Faulkner M."/>
            <person name="Liu X."/>
            <person name="Huang F."/>
            <person name="Darby A.C."/>
            <person name="Hall N."/>
        </authorList>
    </citation>
    <scope>NUCLEOTIDE SEQUENCE [LARGE SCALE GENOMIC DNA]</scope>
    <source>
        <strain evidence="4">ATCC 19567 / DSM 133 / F</strain>
    </source>
</reference>
<organism evidence="3 4">
    <name type="scientific">Blastochloris viridis</name>
    <name type="common">Rhodopseudomonas viridis</name>
    <dbReference type="NCBI Taxonomy" id="1079"/>
    <lineage>
        <taxon>Bacteria</taxon>
        <taxon>Pseudomonadati</taxon>
        <taxon>Pseudomonadota</taxon>
        <taxon>Alphaproteobacteria</taxon>
        <taxon>Hyphomicrobiales</taxon>
        <taxon>Blastochloridaceae</taxon>
        <taxon>Blastochloris</taxon>
    </lineage>
</organism>
<dbReference type="STRING" id="1079.BVIR_2167"/>